<proteinExistence type="predicted"/>
<dbReference type="InterPro" id="IPR002937">
    <property type="entry name" value="Amino_oxidase"/>
</dbReference>
<dbReference type="Proteomes" id="UP000271624">
    <property type="component" value="Unassembled WGS sequence"/>
</dbReference>
<accession>A0A3S1CVQ0</accession>
<dbReference type="InterPro" id="IPR050464">
    <property type="entry name" value="Zeta_carotene_desat/Oxidored"/>
</dbReference>
<evidence type="ECO:0000313" key="2">
    <source>
        <dbReference type="EMBL" id="RUT10200.1"/>
    </source>
</evidence>
<name>A0A3S1CVQ0_9CYAN</name>
<keyword evidence="3" id="KW-1185">Reference proteome</keyword>
<organism evidence="2 3">
    <name type="scientific">Dulcicalothrix desertica PCC 7102</name>
    <dbReference type="NCBI Taxonomy" id="232991"/>
    <lineage>
        <taxon>Bacteria</taxon>
        <taxon>Bacillati</taxon>
        <taxon>Cyanobacteriota</taxon>
        <taxon>Cyanophyceae</taxon>
        <taxon>Nostocales</taxon>
        <taxon>Calotrichaceae</taxon>
        <taxon>Dulcicalothrix</taxon>
    </lineage>
</organism>
<comment type="caution">
    <text evidence="2">The sequence shown here is derived from an EMBL/GenBank/DDBJ whole genome shotgun (WGS) entry which is preliminary data.</text>
</comment>
<dbReference type="PANTHER" id="PTHR42923">
    <property type="entry name" value="PROTOPORPHYRINOGEN OXIDASE"/>
    <property type="match status" value="1"/>
</dbReference>
<reference evidence="2" key="2">
    <citation type="journal article" date="2019" name="Genome Biol. Evol.">
        <title>Day and night: Metabolic profiles and evolutionary relationships of six axenic non-marine cyanobacteria.</title>
        <authorList>
            <person name="Will S.E."/>
            <person name="Henke P."/>
            <person name="Boedeker C."/>
            <person name="Huang S."/>
            <person name="Brinkmann H."/>
            <person name="Rohde M."/>
            <person name="Jarek M."/>
            <person name="Friedl T."/>
            <person name="Seufert S."/>
            <person name="Schumacher M."/>
            <person name="Overmann J."/>
            <person name="Neumann-Schaal M."/>
            <person name="Petersen J."/>
        </authorList>
    </citation>
    <scope>NUCLEOTIDE SEQUENCE [LARGE SCALE GENOMIC DNA]</scope>
    <source>
        <strain evidence="2">PCC 7102</strain>
    </source>
</reference>
<gene>
    <name evidence="2" type="ORF">DSM106972_006950</name>
</gene>
<dbReference type="Gene3D" id="1.10.405.20">
    <property type="match status" value="1"/>
</dbReference>
<dbReference type="RefSeq" id="WP_233787769.1">
    <property type="nucleotide sequence ID" value="NZ_RSCL01000001.1"/>
</dbReference>
<dbReference type="PRINTS" id="PR00419">
    <property type="entry name" value="ADXRDTASE"/>
</dbReference>
<dbReference type="AlphaFoldDB" id="A0A3S1CVQ0"/>
<dbReference type="Gene3D" id="3.50.50.60">
    <property type="entry name" value="FAD/NAD(P)-binding domain"/>
    <property type="match status" value="1"/>
</dbReference>
<sequence>MLSNNTRIGIIGAGAAGLSAALALRKKGYKNITLLEKETYAGGKCHTFYYQGRNFELGAVVIPYCSQKTLDIINYLGLKVAPLTKDRAFFNSSGEQIELISKLETIKFLWQVFVKLPYLQFKYIKIFKPGFKNINNELIKSFECFCKQNKLELFEKFSNSVCAAYGYGYFDKVSTAYYLKFLKLPLVLSVITQTGFIFLDGSANV</sequence>
<dbReference type="SUPFAM" id="SSF51905">
    <property type="entry name" value="FAD/NAD(P)-binding domain"/>
    <property type="match status" value="1"/>
</dbReference>
<feature type="domain" description="Amine oxidase" evidence="1">
    <location>
        <begin position="16"/>
        <end position="91"/>
    </location>
</feature>
<dbReference type="GO" id="GO:0016491">
    <property type="term" value="F:oxidoreductase activity"/>
    <property type="evidence" value="ECO:0007669"/>
    <property type="project" value="InterPro"/>
</dbReference>
<dbReference type="InterPro" id="IPR036188">
    <property type="entry name" value="FAD/NAD-bd_sf"/>
</dbReference>
<reference evidence="2" key="1">
    <citation type="submission" date="2018-12" db="EMBL/GenBank/DDBJ databases">
        <authorList>
            <person name="Will S."/>
            <person name="Neumann-Schaal M."/>
            <person name="Henke P."/>
        </authorList>
    </citation>
    <scope>NUCLEOTIDE SEQUENCE</scope>
    <source>
        <strain evidence="2">PCC 7102</strain>
    </source>
</reference>
<protein>
    <recommendedName>
        <fullName evidence="1">Amine oxidase domain-containing protein</fullName>
    </recommendedName>
</protein>
<evidence type="ECO:0000259" key="1">
    <source>
        <dbReference type="Pfam" id="PF01593"/>
    </source>
</evidence>
<dbReference type="Pfam" id="PF01593">
    <property type="entry name" value="Amino_oxidase"/>
    <property type="match status" value="1"/>
</dbReference>
<evidence type="ECO:0000313" key="3">
    <source>
        <dbReference type="Proteomes" id="UP000271624"/>
    </source>
</evidence>
<dbReference type="EMBL" id="RSCL01000001">
    <property type="protein sequence ID" value="RUT10200.1"/>
    <property type="molecule type" value="Genomic_DNA"/>
</dbReference>